<dbReference type="PhylomeDB" id="S8B5P0"/>
<dbReference type="Proteomes" id="UP000019376">
    <property type="component" value="Unassembled WGS sequence"/>
</dbReference>
<dbReference type="PANTHER" id="PTHR36091:SF1">
    <property type="entry name" value="ALTERED INHERITANCE OF MITOCHONDRIA PROTEIN 9, MITOCHONDRIAL"/>
    <property type="match status" value="1"/>
</dbReference>
<keyword evidence="3" id="KW-1185">Reference proteome</keyword>
<feature type="compositionally biased region" description="Basic and acidic residues" evidence="1">
    <location>
        <begin position="179"/>
        <end position="191"/>
    </location>
</feature>
<dbReference type="AlphaFoldDB" id="S8B5P0"/>
<organism evidence="2 3">
    <name type="scientific">Penicillium oxalicum (strain 114-2 / CGMCC 5302)</name>
    <name type="common">Penicillium decumbens</name>
    <dbReference type="NCBI Taxonomy" id="933388"/>
    <lineage>
        <taxon>Eukaryota</taxon>
        <taxon>Fungi</taxon>
        <taxon>Dikarya</taxon>
        <taxon>Ascomycota</taxon>
        <taxon>Pezizomycotina</taxon>
        <taxon>Eurotiomycetes</taxon>
        <taxon>Eurotiomycetidae</taxon>
        <taxon>Eurotiales</taxon>
        <taxon>Aspergillaceae</taxon>
        <taxon>Penicillium</taxon>
    </lineage>
</organism>
<dbReference type="STRING" id="933388.S8B5P0"/>
<dbReference type="EMBL" id="KB644415">
    <property type="protein sequence ID" value="EPS34183.1"/>
    <property type="molecule type" value="Genomic_DNA"/>
</dbReference>
<sequence>MHRCHAACAPATSSTPDGPDSELCKNAYEACTQFLVSKLDGIVAFRQELIETSKDWRALGFVGPCPFALPTPEELALHRKEYRIFEAAQSLKHDLASFLDSASDGWVPLENWEAAKTQNMAMFNEMLQAVLENQDPDDDEPIRNERNLRDIWPFDLPGEEQKRSVDGMVGESSSTGESCRGHKDAFKIERN</sequence>
<evidence type="ECO:0000256" key="1">
    <source>
        <dbReference type="SAM" id="MobiDB-lite"/>
    </source>
</evidence>
<proteinExistence type="predicted"/>
<protein>
    <submittedName>
        <fullName evidence="2">Uncharacterized protein</fullName>
    </submittedName>
</protein>
<dbReference type="eggNOG" id="ENOG502SIYK">
    <property type="taxonomic scope" value="Eukaryota"/>
</dbReference>
<name>S8B5P0_PENO1</name>
<dbReference type="PANTHER" id="PTHR36091">
    <property type="entry name" value="ALTERED INHERITANCE OF MITOCHONDRIA PROTEIN 9, MITOCHONDRIAL"/>
    <property type="match status" value="1"/>
</dbReference>
<evidence type="ECO:0000313" key="3">
    <source>
        <dbReference type="Proteomes" id="UP000019376"/>
    </source>
</evidence>
<reference evidence="2 3" key="1">
    <citation type="journal article" date="2013" name="PLoS ONE">
        <title>Genomic and secretomic analyses reveal unique features of the lignocellulolytic enzyme system of Penicillium decumbens.</title>
        <authorList>
            <person name="Liu G."/>
            <person name="Zhang L."/>
            <person name="Wei X."/>
            <person name="Zou G."/>
            <person name="Qin Y."/>
            <person name="Ma L."/>
            <person name="Li J."/>
            <person name="Zheng H."/>
            <person name="Wang S."/>
            <person name="Wang C."/>
            <person name="Xun L."/>
            <person name="Zhao G.-P."/>
            <person name="Zhou Z."/>
            <person name="Qu Y."/>
        </authorList>
    </citation>
    <scope>NUCLEOTIDE SEQUENCE [LARGE SCALE GENOMIC DNA]</scope>
    <source>
        <strain evidence="3">114-2 / CGMCC 5302</strain>
    </source>
</reference>
<dbReference type="GO" id="GO:0005739">
    <property type="term" value="C:mitochondrion"/>
    <property type="evidence" value="ECO:0007669"/>
    <property type="project" value="TreeGrafter"/>
</dbReference>
<dbReference type="InterPro" id="IPR051035">
    <property type="entry name" value="Mito_inheritance_9"/>
</dbReference>
<dbReference type="OrthoDB" id="2831558at2759"/>
<dbReference type="HOGENOM" id="CLU_1421860_0_0_1"/>
<gene>
    <name evidence="2" type="ORF">PDE_09147</name>
</gene>
<feature type="region of interest" description="Disordered" evidence="1">
    <location>
        <begin position="158"/>
        <end position="191"/>
    </location>
</feature>
<accession>S8B5P0</accession>
<evidence type="ECO:0000313" key="2">
    <source>
        <dbReference type="EMBL" id="EPS34183.1"/>
    </source>
</evidence>